<organism evidence="2 3">
    <name type="scientific">Apostasia shenzhenica</name>
    <dbReference type="NCBI Taxonomy" id="1088818"/>
    <lineage>
        <taxon>Eukaryota</taxon>
        <taxon>Viridiplantae</taxon>
        <taxon>Streptophyta</taxon>
        <taxon>Embryophyta</taxon>
        <taxon>Tracheophyta</taxon>
        <taxon>Spermatophyta</taxon>
        <taxon>Magnoliopsida</taxon>
        <taxon>Liliopsida</taxon>
        <taxon>Asparagales</taxon>
        <taxon>Orchidaceae</taxon>
        <taxon>Apostasioideae</taxon>
        <taxon>Apostasia</taxon>
    </lineage>
</organism>
<dbReference type="Proteomes" id="UP000236161">
    <property type="component" value="Unassembled WGS sequence"/>
</dbReference>
<dbReference type="AlphaFoldDB" id="A0A2I0A1X5"/>
<proteinExistence type="predicted"/>
<feature type="signal peptide" evidence="1">
    <location>
        <begin position="1"/>
        <end position="27"/>
    </location>
</feature>
<sequence>MGYSTTHHLLFLLLLLLGDGTLTPCMANDNWISVDTTIEVGKELLKALADIGIVLYENYMGSFLSTSRYWYLGPLHFEEGITAWHMFLSGGYVRLRVQAICYFNPRELSIRSMIDHFAI</sequence>
<keyword evidence="3" id="KW-1185">Reference proteome</keyword>
<name>A0A2I0A1X5_9ASPA</name>
<dbReference type="EMBL" id="KZ452037">
    <property type="protein sequence ID" value="PKA49549.1"/>
    <property type="molecule type" value="Genomic_DNA"/>
</dbReference>
<keyword evidence="1" id="KW-0732">Signal</keyword>
<reference evidence="2 3" key="1">
    <citation type="journal article" date="2017" name="Nature">
        <title>The Apostasia genome and the evolution of orchids.</title>
        <authorList>
            <person name="Zhang G.Q."/>
            <person name="Liu K.W."/>
            <person name="Li Z."/>
            <person name="Lohaus R."/>
            <person name="Hsiao Y.Y."/>
            <person name="Niu S.C."/>
            <person name="Wang J.Y."/>
            <person name="Lin Y.C."/>
            <person name="Xu Q."/>
            <person name="Chen L.J."/>
            <person name="Yoshida K."/>
            <person name="Fujiwara S."/>
            <person name="Wang Z.W."/>
            <person name="Zhang Y.Q."/>
            <person name="Mitsuda N."/>
            <person name="Wang M."/>
            <person name="Liu G.H."/>
            <person name="Pecoraro L."/>
            <person name="Huang H.X."/>
            <person name="Xiao X.J."/>
            <person name="Lin M."/>
            <person name="Wu X.Y."/>
            <person name="Wu W.L."/>
            <person name="Chen Y.Y."/>
            <person name="Chang S.B."/>
            <person name="Sakamoto S."/>
            <person name="Ohme-Takagi M."/>
            <person name="Yagi M."/>
            <person name="Zeng S.J."/>
            <person name="Shen C.Y."/>
            <person name="Yeh C.M."/>
            <person name="Luo Y.B."/>
            <person name="Tsai W.C."/>
            <person name="Van de Peer Y."/>
            <person name="Liu Z.J."/>
        </authorList>
    </citation>
    <scope>NUCLEOTIDE SEQUENCE [LARGE SCALE GENOMIC DNA]</scope>
    <source>
        <strain evidence="3">cv. Shenzhen</strain>
        <tissue evidence="2">Stem</tissue>
    </source>
</reference>
<accession>A0A2I0A1X5</accession>
<evidence type="ECO:0000256" key="1">
    <source>
        <dbReference type="SAM" id="SignalP"/>
    </source>
</evidence>
<gene>
    <name evidence="2" type="ORF">AXF42_Ash004089</name>
</gene>
<protein>
    <submittedName>
        <fullName evidence="2">Uncharacterized protein</fullName>
    </submittedName>
</protein>
<feature type="chain" id="PRO_5014131925" evidence="1">
    <location>
        <begin position="28"/>
        <end position="119"/>
    </location>
</feature>
<evidence type="ECO:0000313" key="2">
    <source>
        <dbReference type="EMBL" id="PKA49549.1"/>
    </source>
</evidence>
<evidence type="ECO:0000313" key="3">
    <source>
        <dbReference type="Proteomes" id="UP000236161"/>
    </source>
</evidence>